<dbReference type="EMBL" id="CP045226">
    <property type="protein sequence ID" value="QFS43603.1"/>
    <property type="molecule type" value="Genomic_DNA"/>
</dbReference>
<accession>A0A5P8VT80</accession>
<dbReference type="AlphaFoldDB" id="A0A5P8VT80"/>
<evidence type="ECO:0000313" key="2">
    <source>
        <dbReference type="Proteomes" id="UP000326678"/>
    </source>
</evidence>
<name>A0A5P8VT80_9NOSO</name>
<protein>
    <submittedName>
        <fullName evidence="1">Uncharacterized protein</fullName>
    </submittedName>
</protein>
<organism evidence="1 2">
    <name type="scientific">Nostoc sphaeroides CCNUC1</name>
    <dbReference type="NCBI Taxonomy" id="2653204"/>
    <lineage>
        <taxon>Bacteria</taxon>
        <taxon>Bacillati</taxon>
        <taxon>Cyanobacteriota</taxon>
        <taxon>Cyanophyceae</taxon>
        <taxon>Nostocales</taxon>
        <taxon>Nostocaceae</taxon>
        <taxon>Nostoc</taxon>
    </lineage>
</organism>
<dbReference type="Proteomes" id="UP000326678">
    <property type="component" value="Chromosome Gxm1"/>
</dbReference>
<reference evidence="1 2" key="1">
    <citation type="submission" date="2019-10" db="EMBL/GenBank/DDBJ databases">
        <title>Genomic and transcriptomic insights into the perfect genentic adaptation of a filamentous nitrogen-fixing cyanobacterium to rice fields.</title>
        <authorList>
            <person name="Chen Z."/>
        </authorList>
    </citation>
    <scope>NUCLEOTIDE SEQUENCE [LARGE SCALE GENOMIC DNA]</scope>
    <source>
        <strain evidence="1">CCNUC1</strain>
    </source>
</reference>
<gene>
    <name evidence="1" type="ORF">GXM_01076</name>
</gene>
<proteinExistence type="predicted"/>
<sequence>MGIGHWERLVASSHLLSPCIPLLTPNFCTDAINRVSTPNS</sequence>
<evidence type="ECO:0000313" key="1">
    <source>
        <dbReference type="EMBL" id="QFS43603.1"/>
    </source>
</evidence>
<dbReference type="KEGG" id="nsh:GXM_01076"/>
<keyword evidence="2" id="KW-1185">Reference proteome</keyword>